<gene>
    <name evidence="2" type="ORF">SCMC78_43120</name>
</gene>
<dbReference type="AlphaFoldDB" id="A0AB33KRY0"/>
<evidence type="ECO:0000313" key="2">
    <source>
        <dbReference type="EMBL" id="BFP54505.1"/>
    </source>
</evidence>
<dbReference type="KEGG" id="stcm:SCMC78_43120"/>
<evidence type="ECO:0000256" key="1">
    <source>
        <dbReference type="SAM" id="MobiDB-lite"/>
    </source>
</evidence>
<organism evidence="2">
    <name type="scientific">Streptomyces sp. CMC78</name>
    <dbReference type="NCBI Taxonomy" id="3231512"/>
    <lineage>
        <taxon>Bacteria</taxon>
        <taxon>Bacillati</taxon>
        <taxon>Actinomycetota</taxon>
        <taxon>Actinomycetes</taxon>
        <taxon>Kitasatosporales</taxon>
        <taxon>Streptomycetaceae</taxon>
        <taxon>Streptomyces</taxon>
    </lineage>
</organism>
<protein>
    <submittedName>
        <fullName evidence="2">Uncharacterized protein</fullName>
    </submittedName>
</protein>
<accession>A0AB33KRY0</accession>
<feature type="region of interest" description="Disordered" evidence="1">
    <location>
        <begin position="60"/>
        <end position="82"/>
    </location>
</feature>
<sequence>MEAPYLDAIRQSYDAVAADYARSVKDPAELDPLSRAVLAAFAEFHRTPAPGGHLLLVTRVGDTGHQRRSPGSWPGSRSSRRS</sequence>
<reference evidence="2" key="1">
    <citation type="submission" date="2024-07" db="EMBL/GenBank/DDBJ databases">
        <title>Complete genome sequences of cellulolytic bacteria, Kitasatospora sp. CMC57 and Streptomyces sp. CMC78, isolated from Japanese agricultural soil.</title>
        <authorList>
            <person name="Hashimoto T."/>
            <person name="Ito M."/>
            <person name="Iwamoto M."/>
            <person name="Fukahori D."/>
            <person name="Shoda T."/>
            <person name="Sakoda M."/>
            <person name="Morohoshi T."/>
            <person name="Mitsuboshi M."/>
            <person name="Nishizawa T."/>
        </authorList>
    </citation>
    <scope>NUCLEOTIDE SEQUENCE</scope>
    <source>
        <strain evidence="2">CMC78</strain>
    </source>
</reference>
<dbReference type="EMBL" id="AP035884">
    <property type="protein sequence ID" value="BFP54505.1"/>
    <property type="molecule type" value="Genomic_DNA"/>
</dbReference>
<name>A0AB33KRY0_9ACTN</name>
<feature type="compositionally biased region" description="Low complexity" evidence="1">
    <location>
        <begin position="69"/>
        <end position="82"/>
    </location>
</feature>
<proteinExistence type="predicted"/>